<reference evidence="10" key="1">
    <citation type="submission" date="2024-10" db="UniProtKB">
        <authorList>
            <consortium name="RefSeq"/>
        </authorList>
    </citation>
    <scope>NUCLEOTIDE SEQUENCE [LARGE SCALE GENOMIC DNA]</scope>
    <source>
        <strain evidence="10">cv. Zhongzhi No. 13</strain>
    </source>
</reference>
<dbReference type="PROSITE" id="PS00350">
    <property type="entry name" value="MADS_BOX_1"/>
    <property type="match status" value="1"/>
</dbReference>
<dbReference type="FunFam" id="3.40.1810.10:FF:000012">
    <property type="entry name" value="MADS-box protein SOC1"/>
    <property type="match status" value="1"/>
</dbReference>
<evidence type="ECO:0000256" key="3">
    <source>
        <dbReference type="ARBA" id="ARBA00023089"/>
    </source>
</evidence>
<dbReference type="InterPro" id="IPR002100">
    <property type="entry name" value="TF_MADSbox"/>
</dbReference>
<dbReference type="OrthoDB" id="1898716at2759"/>
<keyword evidence="4" id="KW-0238">DNA-binding</keyword>
<name>A0A6I9TY96_SESIN</name>
<dbReference type="Proteomes" id="UP000504604">
    <property type="component" value="Linkage group LG1"/>
</dbReference>
<dbReference type="Pfam" id="PF01486">
    <property type="entry name" value="K-box"/>
    <property type="match status" value="1"/>
</dbReference>
<gene>
    <name evidence="11" type="primary">LOC105171709</name>
</gene>
<keyword evidence="3" id="KW-0287">Flowering</keyword>
<dbReference type="PROSITE" id="PS51297">
    <property type="entry name" value="K_BOX"/>
    <property type="match status" value="1"/>
</dbReference>
<keyword evidence="5" id="KW-0804">Transcription</keyword>
<dbReference type="KEGG" id="sind:105171709"/>
<reference evidence="11" key="2">
    <citation type="submission" date="2025-08" db="UniProtKB">
        <authorList>
            <consortium name="RefSeq"/>
        </authorList>
    </citation>
    <scope>IDENTIFICATION</scope>
</reference>
<evidence type="ECO:0000313" key="10">
    <source>
        <dbReference type="Proteomes" id="UP000504604"/>
    </source>
</evidence>
<protein>
    <submittedName>
        <fullName evidence="11">MADS-box protein SOC1</fullName>
    </submittedName>
</protein>
<keyword evidence="10" id="KW-1185">Reference proteome</keyword>
<proteinExistence type="predicted"/>
<dbReference type="GO" id="GO:0003700">
    <property type="term" value="F:DNA-binding transcription factor activity"/>
    <property type="evidence" value="ECO:0007669"/>
    <property type="project" value="InterPro"/>
</dbReference>
<dbReference type="GeneID" id="105171709"/>
<keyword evidence="2" id="KW-0805">Transcription regulation</keyword>
<dbReference type="GO" id="GO:0005634">
    <property type="term" value="C:nucleus"/>
    <property type="evidence" value="ECO:0007669"/>
    <property type="project" value="UniProtKB-SubCell"/>
</dbReference>
<dbReference type="GO" id="GO:0046983">
    <property type="term" value="F:protein dimerization activity"/>
    <property type="evidence" value="ECO:0007669"/>
    <property type="project" value="InterPro"/>
</dbReference>
<dbReference type="SMART" id="SM00432">
    <property type="entry name" value="MADS"/>
    <property type="match status" value="1"/>
</dbReference>
<evidence type="ECO:0000256" key="2">
    <source>
        <dbReference type="ARBA" id="ARBA00023015"/>
    </source>
</evidence>
<evidence type="ECO:0000259" key="9">
    <source>
        <dbReference type="PROSITE" id="PS51297"/>
    </source>
</evidence>
<dbReference type="InterPro" id="IPR002487">
    <property type="entry name" value="TF_Kbox"/>
</dbReference>
<accession>A0A6I9TY96</accession>
<dbReference type="PROSITE" id="PS50066">
    <property type="entry name" value="MADS_BOX_2"/>
    <property type="match status" value="1"/>
</dbReference>
<dbReference type="FunCoup" id="A0A6I9TY96">
    <property type="interactions" value="24"/>
</dbReference>
<dbReference type="Gene3D" id="3.40.1810.10">
    <property type="entry name" value="Transcription factor, MADS-box"/>
    <property type="match status" value="1"/>
</dbReference>
<dbReference type="PRINTS" id="PR00404">
    <property type="entry name" value="MADSDOMAIN"/>
</dbReference>
<evidence type="ECO:0000256" key="7">
    <source>
        <dbReference type="SAM" id="Coils"/>
    </source>
</evidence>
<evidence type="ECO:0000313" key="11">
    <source>
        <dbReference type="RefSeq" id="XP_011091217.1"/>
    </source>
</evidence>
<keyword evidence="7" id="KW-0175">Coiled coil</keyword>
<dbReference type="GO" id="GO:0009908">
    <property type="term" value="P:flower development"/>
    <property type="evidence" value="ECO:0007669"/>
    <property type="project" value="UniProtKB-KW"/>
</dbReference>
<feature type="coiled-coil region" evidence="7">
    <location>
        <begin position="87"/>
        <end position="170"/>
    </location>
</feature>
<evidence type="ECO:0000256" key="6">
    <source>
        <dbReference type="ARBA" id="ARBA00023242"/>
    </source>
</evidence>
<dbReference type="GO" id="GO:0050793">
    <property type="term" value="P:regulation of developmental process"/>
    <property type="evidence" value="ECO:0007669"/>
    <property type="project" value="UniProtKB-ARBA"/>
</dbReference>
<evidence type="ECO:0000259" key="8">
    <source>
        <dbReference type="PROSITE" id="PS50066"/>
    </source>
</evidence>
<dbReference type="AlphaFoldDB" id="A0A6I9TY96"/>
<feature type="domain" description="MADS-box" evidence="8">
    <location>
        <begin position="1"/>
        <end position="61"/>
    </location>
</feature>
<dbReference type="GO" id="GO:0045944">
    <property type="term" value="P:positive regulation of transcription by RNA polymerase II"/>
    <property type="evidence" value="ECO:0007669"/>
    <property type="project" value="InterPro"/>
</dbReference>
<dbReference type="GO" id="GO:0000977">
    <property type="term" value="F:RNA polymerase II transcription regulatory region sequence-specific DNA binding"/>
    <property type="evidence" value="ECO:0007669"/>
    <property type="project" value="InterPro"/>
</dbReference>
<comment type="subcellular location">
    <subcellularLocation>
        <location evidence="1">Nucleus</location>
    </subcellularLocation>
</comment>
<evidence type="ECO:0000256" key="1">
    <source>
        <dbReference type="ARBA" id="ARBA00004123"/>
    </source>
</evidence>
<keyword evidence="6" id="KW-0539">Nucleus</keyword>
<evidence type="ECO:0000256" key="4">
    <source>
        <dbReference type="ARBA" id="ARBA00023125"/>
    </source>
</evidence>
<dbReference type="InterPro" id="IPR050142">
    <property type="entry name" value="MADS-box/MEF2_TF"/>
</dbReference>
<dbReference type="PANTHER" id="PTHR48019">
    <property type="entry name" value="SERUM RESPONSE FACTOR HOMOLOG"/>
    <property type="match status" value="1"/>
</dbReference>
<dbReference type="Pfam" id="PF00319">
    <property type="entry name" value="SRF-TF"/>
    <property type="match status" value="1"/>
</dbReference>
<dbReference type="SUPFAM" id="SSF55455">
    <property type="entry name" value="SRF-like"/>
    <property type="match status" value="1"/>
</dbReference>
<dbReference type="InterPro" id="IPR033896">
    <property type="entry name" value="MEF2-like_N"/>
</dbReference>
<dbReference type="RefSeq" id="XP_011091217.1">
    <property type="nucleotide sequence ID" value="XM_011092915.2"/>
</dbReference>
<dbReference type="CDD" id="cd00265">
    <property type="entry name" value="MADS_MEF2_like"/>
    <property type="match status" value="1"/>
</dbReference>
<dbReference type="InterPro" id="IPR036879">
    <property type="entry name" value="TF_MADSbox_sf"/>
</dbReference>
<feature type="domain" description="K-box" evidence="9">
    <location>
        <begin position="87"/>
        <end position="177"/>
    </location>
</feature>
<sequence>MVRGKTEMRRIENDTSRQVTFSKRRNGLLKKAFELSVLCDAEVALIIFSPRGKLYEFASSSMHQTIERYQQYTKEIQANNPPVEHNMQHLKHEAATMMKKIEQLEATKRKLLGENLGNCSIEELQQLEQQLERSVSIIRARKMQVYKQQIEQLKQKGRALAAENAMLSEKFGVHGQVQGAGSNEERGGMVGSAEISEISDVETELFIGPPETRNKRLPSRNEM</sequence>
<organism evidence="10 11">
    <name type="scientific">Sesamum indicum</name>
    <name type="common">Oriental sesame</name>
    <name type="synonym">Sesamum orientale</name>
    <dbReference type="NCBI Taxonomy" id="4182"/>
    <lineage>
        <taxon>Eukaryota</taxon>
        <taxon>Viridiplantae</taxon>
        <taxon>Streptophyta</taxon>
        <taxon>Embryophyta</taxon>
        <taxon>Tracheophyta</taxon>
        <taxon>Spermatophyta</taxon>
        <taxon>Magnoliopsida</taxon>
        <taxon>eudicotyledons</taxon>
        <taxon>Gunneridae</taxon>
        <taxon>Pentapetalae</taxon>
        <taxon>asterids</taxon>
        <taxon>lamiids</taxon>
        <taxon>Lamiales</taxon>
        <taxon>Pedaliaceae</taxon>
        <taxon>Sesamum</taxon>
    </lineage>
</organism>
<dbReference type="InParanoid" id="A0A6I9TY96"/>
<evidence type="ECO:0000256" key="5">
    <source>
        <dbReference type="ARBA" id="ARBA00023163"/>
    </source>
</evidence>